<reference evidence="2" key="2">
    <citation type="submission" date="2015-05" db="EMBL/GenBank/DDBJ databases">
        <title>Draft genome sequence of Actinomyces odontolyticus (ATCC 17982).</title>
        <authorList>
            <person name="Sudarsanam P."/>
            <person name="Ley R."/>
            <person name="Guruge J."/>
            <person name="Turnbaugh P.J."/>
            <person name="Mahowald M."/>
            <person name="Liep D."/>
            <person name="Gordon J."/>
        </authorList>
    </citation>
    <scope>NUCLEOTIDE SEQUENCE</scope>
    <source>
        <strain evidence="2">ATCC 17982</strain>
    </source>
</reference>
<feature type="region of interest" description="Disordered" evidence="1">
    <location>
        <begin position="1"/>
        <end position="49"/>
    </location>
</feature>
<dbReference type="AlphaFoldDB" id="A7BBB5"/>
<name>A7BBB5_9ACTO</name>
<gene>
    <name evidence="2" type="ORF">ACTODO_00934</name>
</gene>
<dbReference type="EMBL" id="AAYI02000004">
    <property type="protein sequence ID" value="EDN80489.1"/>
    <property type="molecule type" value="Genomic_DNA"/>
</dbReference>
<dbReference type="Proteomes" id="UP000003553">
    <property type="component" value="Unassembled WGS sequence"/>
</dbReference>
<evidence type="ECO:0000313" key="2">
    <source>
        <dbReference type="EMBL" id="EDN80489.1"/>
    </source>
</evidence>
<keyword evidence="3" id="KW-1185">Reference proteome</keyword>
<dbReference type="HOGENOM" id="CLU_3131393_0_0_11"/>
<protein>
    <submittedName>
        <fullName evidence="2">Uncharacterized protein</fullName>
    </submittedName>
</protein>
<evidence type="ECO:0000313" key="3">
    <source>
        <dbReference type="Proteomes" id="UP000003553"/>
    </source>
</evidence>
<proteinExistence type="predicted"/>
<comment type="caution">
    <text evidence="2">The sequence shown here is derived from an EMBL/GenBank/DDBJ whole genome shotgun (WGS) entry which is preliminary data.</text>
</comment>
<sequence>MTHGARVTNEFDTRPDTLPILAADRRSGSDEETTASSSTHWMRASGRTR</sequence>
<reference evidence="2" key="1">
    <citation type="submission" date="2007-04" db="EMBL/GenBank/DDBJ databases">
        <authorList>
            <person name="Fulton L."/>
            <person name="Clifton S."/>
            <person name="Fulton B."/>
            <person name="Xu J."/>
            <person name="Minx P."/>
            <person name="Pepin K.H."/>
            <person name="Johnson M."/>
            <person name="Thiruvilangam P."/>
            <person name="Bhonagiri V."/>
            <person name="Nash W.E."/>
            <person name="Mardis E.R."/>
            <person name="Wilson R.K."/>
        </authorList>
    </citation>
    <scope>NUCLEOTIDE SEQUENCE [LARGE SCALE GENOMIC DNA]</scope>
    <source>
        <strain evidence="2">ATCC 17982</strain>
    </source>
</reference>
<evidence type="ECO:0000256" key="1">
    <source>
        <dbReference type="SAM" id="MobiDB-lite"/>
    </source>
</evidence>
<accession>A7BBB5</accession>
<organism evidence="2 3">
    <name type="scientific">Schaalia dentiphila ATCC 17982</name>
    <dbReference type="NCBI Taxonomy" id="411466"/>
    <lineage>
        <taxon>Bacteria</taxon>
        <taxon>Bacillati</taxon>
        <taxon>Actinomycetota</taxon>
        <taxon>Actinomycetes</taxon>
        <taxon>Actinomycetales</taxon>
        <taxon>Actinomycetaceae</taxon>
        <taxon>Schaalia</taxon>
        <taxon>Schaalia dentiphila</taxon>
    </lineage>
</organism>